<comment type="caution">
    <text evidence="13">The sequence shown here is derived from an EMBL/GenBank/DDBJ whole genome shotgun (WGS) entry which is preliminary data.</text>
</comment>
<feature type="region of interest" description="Disordered" evidence="11">
    <location>
        <begin position="1098"/>
        <end position="1119"/>
    </location>
</feature>
<feature type="region of interest" description="Disordered" evidence="11">
    <location>
        <begin position="610"/>
        <end position="634"/>
    </location>
</feature>
<evidence type="ECO:0000256" key="8">
    <source>
        <dbReference type="ARBA" id="ARBA00034811"/>
    </source>
</evidence>
<evidence type="ECO:0000313" key="13">
    <source>
        <dbReference type="EMBL" id="GIL66760.1"/>
    </source>
</evidence>
<dbReference type="SMART" id="SM00382">
    <property type="entry name" value="AAA"/>
    <property type="match status" value="2"/>
</dbReference>
<dbReference type="PANTHER" id="PTHR23077">
    <property type="entry name" value="AAA-FAMILY ATPASE"/>
    <property type="match status" value="1"/>
</dbReference>
<comment type="similarity">
    <text evidence="2">Belongs to the AAA ATPase family.</text>
</comment>
<gene>
    <name evidence="13" type="ORF">Vafri_20256</name>
</gene>
<organism evidence="13 14">
    <name type="scientific">Volvox africanus</name>
    <dbReference type="NCBI Taxonomy" id="51714"/>
    <lineage>
        <taxon>Eukaryota</taxon>
        <taxon>Viridiplantae</taxon>
        <taxon>Chlorophyta</taxon>
        <taxon>core chlorophytes</taxon>
        <taxon>Chlorophyceae</taxon>
        <taxon>CS clade</taxon>
        <taxon>Chlamydomonadales</taxon>
        <taxon>Volvocaceae</taxon>
        <taxon>Volvox</taxon>
    </lineage>
</organism>
<dbReference type="InterPro" id="IPR027417">
    <property type="entry name" value="P-loop_NTPase"/>
</dbReference>
<dbReference type="PROSITE" id="PS00674">
    <property type="entry name" value="AAA"/>
    <property type="match status" value="1"/>
</dbReference>
<dbReference type="GO" id="GO:0005778">
    <property type="term" value="C:peroxisomal membrane"/>
    <property type="evidence" value="ECO:0007669"/>
    <property type="project" value="TreeGrafter"/>
</dbReference>
<dbReference type="InterPro" id="IPR041569">
    <property type="entry name" value="AAA_lid_3"/>
</dbReference>
<dbReference type="Gene3D" id="1.10.8.60">
    <property type="match status" value="1"/>
</dbReference>
<dbReference type="FunFam" id="3.40.50.300:FF:000109">
    <property type="entry name" value="Peroxisomal biogenesis factor 6"/>
    <property type="match status" value="1"/>
</dbReference>
<protein>
    <recommendedName>
        <fullName evidence="8">Peroxisomal ATPase PEX6</fullName>
    </recommendedName>
    <alternativeName>
        <fullName evidence="9">Peroxin-6</fullName>
    </alternativeName>
</protein>
<accession>A0A8J4BWI2</accession>
<comment type="catalytic activity">
    <reaction evidence="10">
        <text>ATP + H2O = ADP + phosphate + H(+)</text>
        <dbReference type="Rhea" id="RHEA:13065"/>
        <dbReference type="ChEBI" id="CHEBI:15377"/>
        <dbReference type="ChEBI" id="CHEBI:15378"/>
        <dbReference type="ChEBI" id="CHEBI:30616"/>
        <dbReference type="ChEBI" id="CHEBI:43474"/>
        <dbReference type="ChEBI" id="CHEBI:456216"/>
    </reaction>
    <physiologicalReaction direction="left-to-right" evidence="10">
        <dbReference type="Rhea" id="RHEA:13066"/>
    </physiologicalReaction>
</comment>
<feature type="region of interest" description="Disordered" evidence="11">
    <location>
        <begin position="126"/>
        <end position="145"/>
    </location>
</feature>
<feature type="region of interest" description="Disordered" evidence="11">
    <location>
        <begin position="858"/>
        <end position="877"/>
    </location>
</feature>
<keyword evidence="6" id="KW-0067">ATP-binding</keyword>
<dbReference type="Gene3D" id="3.40.50.300">
    <property type="entry name" value="P-loop containing nucleotide triphosphate hydrolases"/>
    <property type="match status" value="2"/>
</dbReference>
<evidence type="ECO:0000256" key="7">
    <source>
        <dbReference type="ARBA" id="ARBA00023136"/>
    </source>
</evidence>
<evidence type="ECO:0000256" key="6">
    <source>
        <dbReference type="ARBA" id="ARBA00022840"/>
    </source>
</evidence>
<feature type="region of interest" description="Disordered" evidence="11">
    <location>
        <begin position="246"/>
        <end position="283"/>
    </location>
</feature>
<evidence type="ECO:0000256" key="9">
    <source>
        <dbReference type="ARBA" id="ARBA00034920"/>
    </source>
</evidence>
<evidence type="ECO:0000256" key="11">
    <source>
        <dbReference type="SAM" id="MobiDB-lite"/>
    </source>
</evidence>
<feature type="compositionally biased region" description="Pro residues" evidence="11">
    <location>
        <begin position="272"/>
        <end position="283"/>
    </location>
</feature>
<dbReference type="GO" id="GO:0016558">
    <property type="term" value="P:protein import into peroxisome matrix"/>
    <property type="evidence" value="ECO:0007669"/>
    <property type="project" value="TreeGrafter"/>
</dbReference>
<dbReference type="SUPFAM" id="SSF52540">
    <property type="entry name" value="P-loop containing nucleoside triphosphate hydrolases"/>
    <property type="match status" value="2"/>
</dbReference>
<feature type="compositionally biased region" description="Gly residues" evidence="11">
    <location>
        <begin position="859"/>
        <end position="877"/>
    </location>
</feature>
<feature type="compositionally biased region" description="Pro residues" evidence="11">
    <location>
        <begin position="611"/>
        <end position="631"/>
    </location>
</feature>
<keyword evidence="3" id="KW-0962">Peroxisome biogenesis</keyword>
<evidence type="ECO:0000256" key="10">
    <source>
        <dbReference type="ARBA" id="ARBA00048778"/>
    </source>
</evidence>
<evidence type="ECO:0000256" key="4">
    <source>
        <dbReference type="ARBA" id="ARBA00022741"/>
    </source>
</evidence>
<dbReference type="GO" id="GO:0005829">
    <property type="term" value="C:cytosol"/>
    <property type="evidence" value="ECO:0007669"/>
    <property type="project" value="TreeGrafter"/>
</dbReference>
<keyword evidence="7" id="KW-0472">Membrane</keyword>
<proteinExistence type="inferred from homology"/>
<feature type="region of interest" description="Disordered" evidence="11">
    <location>
        <begin position="1200"/>
        <end position="1223"/>
    </location>
</feature>
<reference evidence="13" key="1">
    <citation type="journal article" date="2021" name="Proc. Natl. Acad. Sci. U.S.A.">
        <title>Three genomes in the algal genus Volvox reveal the fate of a haploid sex-determining region after a transition to homothallism.</title>
        <authorList>
            <person name="Yamamoto K."/>
            <person name="Hamaji T."/>
            <person name="Kawai-Toyooka H."/>
            <person name="Matsuzaki R."/>
            <person name="Takahashi F."/>
            <person name="Nishimura Y."/>
            <person name="Kawachi M."/>
            <person name="Noguchi H."/>
            <person name="Minakuchi Y."/>
            <person name="Umen J.G."/>
            <person name="Toyoda A."/>
            <person name="Nozaki H."/>
        </authorList>
    </citation>
    <scope>NUCLEOTIDE SEQUENCE</scope>
    <source>
        <strain evidence="13">NIES-3780</strain>
    </source>
</reference>
<dbReference type="InterPro" id="IPR003960">
    <property type="entry name" value="ATPase_AAA_CS"/>
</dbReference>
<evidence type="ECO:0000313" key="14">
    <source>
        <dbReference type="Proteomes" id="UP000747399"/>
    </source>
</evidence>
<keyword evidence="5" id="KW-0378">Hydrolase</keyword>
<feature type="region of interest" description="Disordered" evidence="11">
    <location>
        <begin position="72"/>
        <end position="109"/>
    </location>
</feature>
<evidence type="ECO:0000256" key="5">
    <source>
        <dbReference type="ARBA" id="ARBA00022801"/>
    </source>
</evidence>
<dbReference type="InterPro" id="IPR003593">
    <property type="entry name" value="AAA+_ATPase"/>
</dbReference>
<evidence type="ECO:0000259" key="12">
    <source>
        <dbReference type="SMART" id="SM00382"/>
    </source>
</evidence>
<dbReference type="GO" id="GO:0005524">
    <property type="term" value="F:ATP binding"/>
    <property type="evidence" value="ECO:0007669"/>
    <property type="project" value="UniProtKB-KW"/>
</dbReference>
<comment type="subcellular location">
    <subcellularLocation>
        <location evidence="1">Membrane</location>
    </subcellularLocation>
</comment>
<keyword evidence="4" id="KW-0547">Nucleotide-binding</keyword>
<name>A0A8J4BWI2_9CHLO</name>
<keyword evidence="14" id="KW-1185">Reference proteome</keyword>
<dbReference type="AlphaFoldDB" id="A0A8J4BWI2"/>
<dbReference type="InterPro" id="IPR003959">
    <property type="entry name" value="ATPase_AAA_core"/>
</dbReference>
<evidence type="ECO:0000256" key="1">
    <source>
        <dbReference type="ARBA" id="ARBA00004370"/>
    </source>
</evidence>
<dbReference type="Pfam" id="PF17862">
    <property type="entry name" value="AAA_lid_3"/>
    <property type="match status" value="1"/>
</dbReference>
<feature type="compositionally biased region" description="Low complexity" evidence="11">
    <location>
        <begin position="248"/>
        <end position="259"/>
    </location>
</feature>
<dbReference type="EMBL" id="BNCO01000090">
    <property type="protein sequence ID" value="GIL66760.1"/>
    <property type="molecule type" value="Genomic_DNA"/>
</dbReference>
<feature type="domain" description="AAA+ ATPase" evidence="12">
    <location>
        <begin position="334"/>
        <end position="518"/>
    </location>
</feature>
<evidence type="ECO:0000256" key="2">
    <source>
        <dbReference type="ARBA" id="ARBA00006914"/>
    </source>
</evidence>
<evidence type="ECO:0000256" key="3">
    <source>
        <dbReference type="ARBA" id="ARBA00022593"/>
    </source>
</evidence>
<dbReference type="Pfam" id="PF00004">
    <property type="entry name" value="AAA"/>
    <property type="match status" value="2"/>
</dbReference>
<feature type="domain" description="AAA+ ATPase" evidence="12">
    <location>
        <begin position="757"/>
        <end position="916"/>
    </location>
</feature>
<dbReference type="PANTHER" id="PTHR23077:SF9">
    <property type="entry name" value="PEROXISOMAL ATPASE PEX6"/>
    <property type="match status" value="1"/>
</dbReference>
<sequence>MSLAAALADVTLHTSRTLIPDHARHCPGAAAAVPGALPAAYPIADAVQLCKVGVPRTAPLARMSGAGAPPLVAATAPGADAPGSTKGPPHGSDTSVLDGSGASGGGGGTAAAAAAAGPLTFAADDLAGSEMSPNGGRGGGSGSTAASRDAVARALQHYFRERGRCVSLGDMLVVQVLGSQGGGAEDVGTVTTHGSSPSASRLMYFKVTDVRPTDSRLPLLISTEKTTLTLQGGLCRAPLPVGCDPGHGHSAAGAGAVSGRPPPPSLAESYTGPPPRPSPPLPLPLLGCDPTAPLFKRPGPGLAGTPGPLLSSWRRVSEVLAPLLHPHTLHLDLPAATVLLYGPPGSGRRTAARAAAAALGLHFIAVSCHELQPPAGSADSSRGGAAAALRAVLEAAERFAPVAVLLQDLEALAGSRGAAEAGAPQAGAAATAAQRCAAVLAEVADRSGTAAARAAVLARGSTGAATAATGTGGVAGGGGPSPYVPGFVTVMATASSLEDIPLPLGRCFTHTLPLGAPGPHERRQLLSHLMKAAAVATAAAAVAAGGTAAETAQAKMESTNTALDAAVDSLVAQTAGLLPRELCGIAADAAAAALGRVLLPEGLAGLMVARPLPPPPPPPQATAAEPAPPNMETPVTAARQSSSFTCGMTTTTTTTTASTEVAAAEGPTARRISEPLQPNVAGTAKASAEVAALDPDRDLRAALERVKARTAVEVGAPTVPDVRWDDIGGLEGAKRAILDTVELPLRHPQLFAAGLRRRSGVLLYGPPGSGKTLLAKAVASQCAATFMSVKGPELINMYVGESERQVREVFARARRAAPCVVFFDELDSLAPARGASGDSGGVMDRVVSQLLAEIDGLSSGAGTGTSSGGGGGSGGSGTSSSGMVFVIGATNRPDLLDPSLLRPGRLDVLVYVGIAEEPEAKANVLKALTRKFLLADDVDLSSLASACPATLTGADLYALCADAWMTALQRHIRKLEGQDVVAETGSCVGGGDGGGLSSDTVAASAGDSGAVRAPQGTGASKEYGDVRDTLGMGTLGASVRRKRAAKAAAAKKAAEEAAAAAAAAAVAAVATPGDVADAHMCRETGSELMTAIVTTPAAAAPTEDGGPARGSHGDVAGGAGADAAGGPIVAATSDCLDVSSGSTPALPPANTAAGSSERGSGAGGGGVVVVHQADFLAALAALTPSLSRSELAKYEALRRQYEGERSGGGERSSSVNPDGREGR</sequence>
<dbReference type="Proteomes" id="UP000747399">
    <property type="component" value="Unassembled WGS sequence"/>
</dbReference>
<dbReference type="GO" id="GO:0016887">
    <property type="term" value="F:ATP hydrolysis activity"/>
    <property type="evidence" value="ECO:0007669"/>
    <property type="project" value="InterPro"/>
</dbReference>
<dbReference type="InterPro" id="IPR050168">
    <property type="entry name" value="AAA_ATPase_domain"/>
</dbReference>